<gene>
    <name evidence="1" type="ORF">NM688_g8374</name>
</gene>
<proteinExistence type="predicted"/>
<protein>
    <submittedName>
        <fullName evidence="1">Uncharacterized protein</fullName>
    </submittedName>
</protein>
<evidence type="ECO:0000313" key="2">
    <source>
        <dbReference type="Proteomes" id="UP001148662"/>
    </source>
</evidence>
<organism evidence="1 2">
    <name type="scientific">Phlebia brevispora</name>
    <dbReference type="NCBI Taxonomy" id="194682"/>
    <lineage>
        <taxon>Eukaryota</taxon>
        <taxon>Fungi</taxon>
        <taxon>Dikarya</taxon>
        <taxon>Basidiomycota</taxon>
        <taxon>Agaricomycotina</taxon>
        <taxon>Agaricomycetes</taxon>
        <taxon>Polyporales</taxon>
        <taxon>Meruliaceae</taxon>
        <taxon>Phlebia</taxon>
    </lineage>
</organism>
<sequence>MTATPAVTTPLDLAFTARLMGLDKDFQKTKINMNDIRNQVAAARKEDREAQREAGDIIMHTLGDNQKSAYRRAVTMIMEKLHILFAGHIIYRTHRSRDLSGKLINGLPPYVERSLAIRPNTIDCEFNDMLRQRLGDDIEKKKKSRKRVSPALGQHFYVQSRTGSIHPSCVYPDTFPSPKFRSKDKWKMDPPAKLDALLETVLHCLRKDNAPPLMTDEEGNLKPDPGYTPEPRPDDLTEPDKIVIFSPFPMHNMLIRKLLRLYGIECIEINGTMSLKKRAENLAKFMNSDANGPRVLLVSNIGTVGLNIDKANILIFFGSQWSDMDSRQMIGRIWRQPQRKIVIIYWILTRGSADVFLDSISLEKGFMHDALMKDPSVRQTAQAIDALNNACGDKDDNDNDEQSDDDEEPDQEVLMQTASKESAANRPTRRRPKARKAEPSSAPDTPSSSAPEPRKKPKNLTIRRTCKTKTSQESAKLAPITHDVEMVDTPSTGPVPPPPPSSESSSGSMPQSHSSSKNGPSAALKHTPAHSPSPAFSLAPSPSPVPPHPSTQPSTPEPSPMLENNDNPSPEETCSPEGVQTVPSYVEHQTAPDVTMTETFVNPQLLSHDTSSLDTELRVANAPVQRTNATQVPNDNEESHGVTHTNSASSKEGRLPPHVASQSQSSNNAMYTGENLCNGPSMIENTMPITEMSAPRLDSLGEVSSGINSEHSARSSSATPKVAIPDVAIPDVAIPDVATLDVATPDVEMQDLTRPHDSHDDDTEYSPGRHTSPAAPLSPAVSLSQLGPAFEEIGGLPNSSSGPSASQPISQPVSQSPSQPPSQPLSQPPSQTRLQMEDSRASSRDIHAVSKRPVTGGLSLPCPKPIMPQSSSSPPATPDAETEVSLTSIWNDIEEEEELPNADQNEPGPSSARATSTRPPNKGKPNSYKTGREGRTSKNAKGLHTSPMRPAKKRQIQDTESPPRAMRRPPARVQKDRVNPADAIGSDSDDDDRASGAPEDFAPSAPEPARPQVRRVQMRGA</sequence>
<dbReference type="Proteomes" id="UP001148662">
    <property type="component" value="Unassembled WGS sequence"/>
</dbReference>
<accession>A0ACC1RUL6</accession>
<keyword evidence="2" id="KW-1185">Reference proteome</keyword>
<dbReference type="EMBL" id="JANHOG010002231">
    <property type="protein sequence ID" value="KAJ3525636.1"/>
    <property type="molecule type" value="Genomic_DNA"/>
</dbReference>
<name>A0ACC1RUL6_9APHY</name>
<reference evidence="1" key="1">
    <citation type="submission" date="2022-07" db="EMBL/GenBank/DDBJ databases">
        <title>Genome Sequence of Phlebia brevispora.</title>
        <authorList>
            <person name="Buettner E."/>
        </authorList>
    </citation>
    <scope>NUCLEOTIDE SEQUENCE</scope>
    <source>
        <strain evidence="1">MPL23</strain>
    </source>
</reference>
<comment type="caution">
    <text evidence="1">The sequence shown here is derived from an EMBL/GenBank/DDBJ whole genome shotgun (WGS) entry which is preliminary data.</text>
</comment>
<evidence type="ECO:0000313" key="1">
    <source>
        <dbReference type="EMBL" id="KAJ3525636.1"/>
    </source>
</evidence>